<proteinExistence type="predicted"/>
<accession>B0C933</accession>
<name>B0C933_ACAM1</name>
<evidence type="ECO:0000313" key="1">
    <source>
        <dbReference type="EMBL" id="ABW26568.1"/>
    </source>
</evidence>
<dbReference type="AlphaFoldDB" id="B0C933"/>
<sequence>MARLRTASSVVSYAIKARTEGMGVRAAGRTFGKSHTTIMRWEKRLADQAQNWSPPAPAGSDVTVEGDEVYTRVGQNLPPHSVPGLDDPLP</sequence>
<dbReference type="Proteomes" id="UP000000268">
    <property type="component" value="Chromosome"/>
</dbReference>
<evidence type="ECO:0008006" key="3">
    <source>
        <dbReference type="Google" id="ProtNLM"/>
    </source>
</evidence>
<dbReference type="STRING" id="329726.AM1_1543"/>
<keyword evidence="2" id="KW-1185">Reference proteome</keyword>
<dbReference type="eggNOG" id="COG3677">
    <property type="taxonomic scope" value="Bacteria"/>
</dbReference>
<reference evidence="1 2" key="1">
    <citation type="journal article" date="2008" name="Proc. Natl. Acad. Sci. U.S.A.">
        <title>Niche adaptation and genome expansion in the chlorophyll d-producing cyanobacterium Acaryochloris marina.</title>
        <authorList>
            <person name="Swingley W.D."/>
            <person name="Chen M."/>
            <person name="Cheung P.C."/>
            <person name="Conrad A.L."/>
            <person name="Dejesa L.C."/>
            <person name="Hao J."/>
            <person name="Honchak B.M."/>
            <person name="Karbach L.E."/>
            <person name="Kurdoglu A."/>
            <person name="Lahiri S."/>
            <person name="Mastrian S.D."/>
            <person name="Miyashita H."/>
            <person name="Page L."/>
            <person name="Ramakrishna P."/>
            <person name="Satoh S."/>
            <person name="Sattley W.M."/>
            <person name="Shimada Y."/>
            <person name="Taylor H.L."/>
            <person name="Tomo T."/>
            <person name="Tsuchiya T."/>
            <person name="Wang Z.T."/>
            <person name="Raymond J."/>
            <person name="Mimuro M."/>
            <person name="Blankenship R.E."/>
            <person name="Touchman J.W."/>
        </authorList>
    </citation>
    <scope>NUCLEOTIDE SEQUENCE [LARGE SCALE GENOMIC DNA]</scope>
    <source>
        <strain evidence="2">MBIC 11017</strain>
    </source>
</reference>
<evidence type="ECO:0000313" key="2">
    <source>
        <dbReference type="Proteomes" id="UP000000268"/>
    </source>
</evidence>
<protein>
    <recommendedName>
        <fullName evidence="3">Transposase</fullName>
    </recommendedName>
</protein>
<gene>
    <name evidence="1" type="ordered locus">AM1_1543</name>
</gene>
<dbReference type="EMBL" id="CP000828">
    <property type="protein sequence ID" value="ABW26568.1"/>
    <property type="molecule type" value="Genomic_DNA"/>
</dbReference>
<organism evidence="1 2">
    <name type="scientific">Acaryochloris marina (strain MBIC 11017)</name>
    <dbReference type="NCBI Taxonomy" id="329726"/>
    <lineage>
        <taxon>Bacteria</taxon>
        <taxon>Bacillati</taxon>
        <taxon>Cyanobacteriota</taxon>
        <taxon>Cyanophyceae</taxon>
        <taxon>Acaryochloridales</taxon>
        <taxon>Acaryochloridaceae</taxon>
        <taxon>Acaryochloris</taxon>
    </lineage>
</organism>
<dbReference type="KEGG" id="amr:AM1_1543"/>
<dbReference type="HOGENOM" id="CLU_2597954_0_0_3"/>